<evidence type="ECO:0000259" key="1">
    <source>
        <dbReference type="Pfam" id="PF01548"/>
    </source>
</evidence>
<dbReference type="PANTHER" id="PTHR33055:SF3">
    <property type="entry name" value="PUTATIVE TRANSPOSASE FOR IS117-RELATED"/>
    <property type="match status" value="1"/>
</dbReference>
<accession>A0ABT0ACA2</accession>
<dbReference type="Proteomes" id="UP001162802">
    <property type="component" value="Unassembled WGS sequence"/>
</dbReference>
<sequence>MDIKVIGIDIAKRYFQVHGINATGGVVLCRKLTRDRFLKLFGEMPPCIVGLEAGSGAHHWARELAKLGHDVRLMPPQFVKPYVKTNKNDAADAEACCEALQRPGMRSVPTKTIEQQAAMALHRVRDHLISRRTATINALRGHLAEYGVVAQVQRTGLRQLFDLVLDDQDQSLDPTLKPVLRMLVDEIVSMDARISDLDRQVKDAARDSEACRRLVEIPGIGPLIATAVTAAVSDETRFSSRRHFAAWLGLTPRQHSSGGKERLLGISKRGDAYMRRQFVNGARSLVRIADGRSGGLWDSINALLQRRSFNVVTVAVANKLARVAWAIQARGKRWKPA</sequence>
<dbReference type="Pfam" id="PF01548">
    <property type="entry name" value="DEDD_Tnp_IS110"/>
    <property type="match status" value="1"/>
</dbReference>
<evidence type="ECO:0000313" key="4">
    <source>
        <dbReference type="Proteomes" id="UP001162802"/>
    </source>
</evidence>
<dbReference type="NCBIfam" id="NF033542">
    <property type="entry name" value="transpos_IS110"/>
    <property type="match status" value="1"/>
</dbReference>
<proteinExistence type="predicted"/>
<dbReference type="InterPro" id="IPR002525">
    <property type="entry name" value="Transp_IS110-like_N"/>
</dbReference>
<protein>
    <submittedName>
        <fullName evidence="3">IS110 family transposase</fullName>
    </submittedName>
</protein>
<name>A0ABT0ACA2_9SPHN</name>
<feature type="domain" description="Transposase IS110-like N-terminal" evidence="1">
    <location>
        <begin position="6"/>
        <end position="146"/>
    </location>
</feature>
<organism evidence="3 4">
    <name type="scientific">Novosphingobium mangrovi</name>
    <name type="common">ex Hu et al. 2023</name>
    <dbReference type="NCBI Taxonomy" id="2930094"/>
    <lineage>
        <taxon>Bacteria</taxon>
        <taxon>Pseudomonadati</taxon>
        <taxon>Pseudomonadota</taxon>
        <taxon>Alphaproteobacteria</taxon>
        <taxon>Sphingomonadales</taxon>
        <taxon>Sphingomonadaceae</taxon>
        <taxon>Novosphingobium</taxon>
    </lineage>
</organism>
<dbReference type="EMBL" id="JALHAT010000012">
    <property type="protein sequence ID" value="MCJ1960815.1"/>
    <property type="molecule type" value="Genomic_DNA"/>
</dbReference>
<gene>
    <name evidence="3" type="ORF">MTR65_09005</name>
</gene>
<evidence type="ECO:0000313" key="3">
    <source>
        <dbReference type="EMBL" id="MCJ1960815.1"/>
    </source>
</evidence>
<dbReference type="PANTHER" id="PTHR33055">
    <property type="entry name" value="TRANSPOSASE FOR INSERTION SEQUENCE ELEMENT IS1111A"/>
    <property type="match status" value="1"/>
</dbReference>
<dbReference type="RefSeq" id="WP_243799299.1">
    <property type="nucleotide sequence ID" value="NZ_JALHAT010000012.1"/>
</dbReference>
<comment type="caution">
    <text evidence="3">The sequence shown here is derived from an EMBL/GenBank/DDBJ whole genome shotgun (WGS) entry which is preliminary data.</text>
</comment>
<dbReference type="InterPro" id="IPR047650">
    <property type="entry name" value="Transpos_IS110"/>
</dbReference>
<reference evidence="3" key="1">
    <citation type="submission" date="2022-03" db="EMBL/GenBank/DDBJ databases">
        <title>Identification of a novel bacterium isolated from mangrove sediments.</title>
        <authorList>
            <person name="Pan X."/>
        </authorList>
    </citation>
    <scope>NUCLEOTIDE SEQUENCE</scope>
    <source>
        <strain evidence="3">B2637</strain>
    </source>
</reference>
<keyword evidence="4" id="KW-1185">Reference proteome</keyword>
<dbReference type="InterPro" id="IPR003346">
    <property type="entry name" value="Transposase_20"/>
</dbReference>
<feature type="domain" description="Transposase IS116/IS110/IS902 C-terminal" evidence="2">
    <location>
        <begin position="211"/>
        <end position="288"/>
    </location>
</feature>
<dbReference type="Pfam" id="PF02371">
    <property type="entry name" value="Transposase_20"/>
    <property type="match status" value="1"/>
</dbReference>
<evidence type="ECO:0000259" key="2">
    <source>
        <dbReference type="Pfam" id="PF02371"/>
    </source>
</evidence>